<keyword evidence="2" id="KW-1185">Reference proteome</keyword>
<dbReference type="RefSeq" id="WP_162421111.1">
    <property type="nucleotide sequence ID" value="NZ_WVIE01000001.1"/>
</dbReference>
<proteinExistence type="predicted"/>
<dbReference type="GO" id="GO:0042597">
    <property type="term" value="C:periplasmic space"/>
    <property type="evidence" value="ECO:0007669"/>
    <property type="project" value="InterPro"/>
</dbReference>
<dbReference type="Proteomes" id="UP000646053">
    <property type="component" value="Unassembled WGS sequence"/>
</dbReference>
<dbReference type="EMBL" id="WVIE01000001">
    <property type="protein sequence ID" value="NDJ15695.1"/>
    <property type="molecule type" value="Genomic_DNA"/>
</dbReference>
<dbReference type="Pfam" id="PF07813">
    <property type="entry name" value="LTXXQ"/>
    <property type="match status" value="1"/>
</dbReference>
<dbReference type="Gene3D" id="1.20.120.1490">
    <property type="match status" value="1"/>
</dbReference>
<evidence type="ECO:0000313" key="2">
    <source>
        <dbReference type="Proteomes" id="UP000646053"/>
    </source>
</evidence>
<dbReference type="AlphaFoldDB" id="A0A8J8CJM8"/>
<gene>
    <name evidence="1" type="ORF">GS601_00055</name>
</gene>
<organism evidence="1 2">
    <name type="scientific">Myxacorys almedinensis A</name>
    <dbReference type="NCBI Taxonomy" id="2690445"/>
    <lineage>
        <taxon>Bacteria</taxon>
        <taxon>Bacillati</taxon>
        <taxon>Cyanobacteriota</taxon>
        <taxon>Cyanophyceae</taxon>
        <taxon>Leptolyngbyales</taxon>
        <taxon>Leptolyngbyaceae</taxon>
        <taxon>Myxacorys</taxon>
        <taxon>Myxacorys almedinensis</taxon>
    </lineage>
</organism>
<reference evidence="1" key="1">
    <citation type="submission" date="2019-12" db="EMBL/GenBank/DDBJ databases">
        <title>High-Quality draft genome sequences of three cyanobacteria isolated from the limestone walls of the Old Cathedral of Coimbra.</title>
        <authorList>
            <person name="Tiago I."/>
            <person name="Soares F."/>
            <person name="Portugal A."/>
        </authorList>
    </citation>
    <scope>NUCLEOTIDE SEQUENCE</scope>
    <source>
        <strain evidence="1">A</strain>
    </source>
</reference>
<comment type="caution">
    <text evidence="1">The sequence shown here is derived from an EMBL/GenBank/DDBJ whole genome shotgun (WGS) entry which is preliminary data.</text>
</comment>
<sequence>MIRRVSAIAALIAVVGGALTFRELAAQTVFRSASPTLAPPPNLAEAPIEPLFAQTEPGQPKKRSGMGWLKELNLSADQMQRIRAVREKYRDRIGTGRQAERQAQQELRSLMAGDASREQVQEKYRQVKALRSQVTDAQFESMVDMRDVLSLEQRQKFAERMRKQRDGLQERMQERVRG</sequence>
<evidence type="ECO:0000313" key="1">
    <source>
        <dbReference type="EMBL" id="NDJ15695.1"/>
    </source>
</evidence>
<dbReference type="CDD" id="cd09916">
    <property type="entry name" value="CpxP_like"/>
    <property type="match status" value="1"/>
</dbReference>
<name>A0A8J8CJM8_9CYAN</name>
<dbReference type="InterPro" id="IPR012899">
    <property type="entry name" value="LTXXQ"/>
</dbReference>
<protein>
    <submittedName>
        <fullName evidence="1">Uncharacterized protein</fullName>
    </submittedName>
</protein>
<accession>A0A8J8CJM8</accession>